<dbReference type="Proteomes" id="UP000638849">
    <property type="component" value="Unassembled WGS sequence"/>
</dbReference>
<protein>
    <recommendedName>
        <fullName evidence="3">SAM-dependent DNA methyltransferase</fullName>
    </recommendedName>
</protein>
<gene>
    <name evidence="1" type="ORF">JBF12_48445</name>
</gene>
<dbReference type="EMBL" id="JAEEAQ010001735">
    <property type="protein sequence ID" value="MBI0320651.1"/>
    <property type="molecule type" value="Genomic_DNA"/>
</dbReference>
<comment type="caution">
    <text evidence="1">The sequence shown here is derived from an EMBL/GenBank/DDBJ whole genome shotgun (WGS) entry which is preliminary data.</text>
</comment>
<proteinExistence type="predicted"/>
<accession>A0ABS0RT66</accession>
<evidence type="ECO:0000313" key="2">
    <source>
        <dbReference type="Proteomes" id="UP000638849"/>
    </source>
</evidence>
<organism evidence="1 2">
    <name type="scientific">Streptomyces javensis</name>
    <dbReference type="NCBI Taxonomy" id="114698"/>
    <lineage>
        <taxon>Bacteria</taxon>
        <taxon>Bacillati</taxon>
        <taxon>Actinomycetota</taxon>
        <taxon>Actinomycetes</taxon>
        <taxon>Kitasatosporales</taxon>
        <taxon>Streptomycetaceae</taxon>
        <taxon>Streptomyces</taxon>
        <taxon>Streptomyces violaceusniger group</taxon>
    </lineage>
</organism>
<sequence length="44" mass="5256">SLNRYKEIEFEEVEHRDPLEIIAELEKLDDEIRAGLAELKEMLK</sequence>
<reference evidence="1 2" key="1">
    <citation type="submission" date="2020-12" db="EMBL/GenBank/DDBJ databases">
        <authorList>
            <person name="Kusuma A.B."/>
            <person name="Nouioui I."/>
            <person name="Goodfellow M."/>
        </authorList>
    </citation>
    <scope>NUCLEOTIDE SEQUENCE [LARGE SCALE GENOMIC DNA]</scope>
    <source>
        <strain evidence="1 2">DSM 41764</strain>
    </source>
</reference>
<evidence type="ECO:0008006" key="3">
    <source>
        <dbReference type="Google" id="ProtNLM"/>
    </source>
</evidence>
<evidence type="ECO:0000313" key="1">
    <source>
        <dbReference type="EMBL" id="MBI0320651.1"/>
    </source>
</evidence>
<keyword evidence="2" id="KW-1185">Reference proteome</keyword>
<name>A0ABS0RT66_9ACTN</name>
<feature type="non-terminal residue" evidence="1">
    <location>
        <position position="1"/>
    </location>
</feature>